<dbReference type="EMBL" id="JABDTM020016903">
    <property type="protein sequence ID" value="KAH0818678.1"/>
    <property type="molecule type" value="Genomic_DNA"/>
</dbReference>
<dbReference type="Proteomes" id="UP000719412">
    <property type="component" value="Unassembled WGS sequence"/>
</dbReference>
<name>A0A8J6LGM0_TENMO</name>
<comment type="caution">
    <text evidence="2">The sequence shown here is derived from an EMBL/GenBank/DDBJ whole genome shotgun (WGS) entry which is preliminary data.</text>
</comment>
<accession>A0A8J6LGM0</accession>
<organism evidence="2 3">
    <name type="scientific">Tenebrio molitor</name>
    <name type="common">Yellow mealworm beetle</name>
    <dbReference type="NCBI Taxonomy" id="7067"/>
    <lineage>
        <taxon>Eukaryota</taxon>
        <taxon>Metazoa</taxon>
        <taxon>Ecdysozoa</taxon>
        <taxon>Arthropoda</taxon>
        <taxon>Hexapoda</taxon>
        <taxon>Insecta</taxon>
        <taxon>Pterygota</taxon>
        <taxon>Neoptera</taxon>
        <taxon>Endopterygota</taxon>
        <taxon>Coleoptera</taxon>
        <taxon>Polyphaga</taxon>
        <taxon>Cucujiformia</taxon>
        <taxon>Tenebrionidae</taxon>
        <taxon>Tenebrio</taxon>
    </lineage>
</organism>
<evidence type="ECO:0000313" key="3">
    <source>
        <dbReference type="Proteomes" id="UP000719412"/>
    </source>
</evidence>
<proteinExistence type="predicted"/>
<gene>
    <name evidence="2" type="ORF">GEV33_004113</name>
</gene>
<reference evidence="2" key="1">
    <citation type="journal article" date="2020" name="J Insects Food Feed">
        <title>The yellow mealworm (Tenebrio molitor) genome: a resource for the emerging insects as food and feed industry.</title>
        <authorList>
            <person name="Eriksson T."/>
            <person name="Andere A."/>
            <person name="Kelstrup H."/>
            <person name="Emery V."/>
            <person name="Picard C."/>
        </authorList>
    </citation>
    <scope>NUCLEOTIDE SEQUENCE</scope>
    <source>
        <strain evidence="2">Stoneville</strain>
        <tissue evidence="2">Whole head</tissue>
    </source>
</reference>
<keyword evidence="3" id="KW-1185">Reference proteome</keyword>
<evidence type="ECO:0000313" key="2">
    <source>
        <dbReference type="EMBL" id="KAH0818678.1"/>
    </source>
</evidence>
<reference evidence="2" key="2">
    <citation type="submission" date="2021-08" db="EMBL/GenBank/DDBJ databases">
        <authorList>
            <person name="Eriksson T."/>
        </authorList>
    </citation>
    <scope>NUCLEOTIDE SEQUENCE</scope>
    <source>
        <strain evidence="2">Stoneville</strain>
        <tissue evidence="2">Whole head</tissue>
    </source>
</reference>
<feature type="region of interest" description="Disordered" evidence="1">
    <location>
        <begin position="46"/>
        <end position="78"/>
    </location>
</feature>
<protein>
    <submittedName>
        <fullName evidence="2">Uncharacterized protein</fullName>
    </submittedName>
</protein>
<sequence length="194" mass="24161">MDFRAAFDKVDRVKMFECMKYLRWVLGVDRETPGYIVREKCKRSKLRRKKKNADEKEREKYCRRNGEKDRDTDKQERRERIRESRYNREYERCVAEDVLLYLGKKSAKEKKMMARFRCGTEERENRYWMEEEERMCRMRREERETIEHMWRGCGQMTEREEKERGEILIEDGGEIEWMKEVRKRRERIGERGGE</sequence>
<dbReference type="AlphaFoldDB" id="A0A8J6LGM0"/>
<evidence type="ECO:0000256" key="1">
    <source>
        <dbReference type="SAM" id="MobiDB-lite"/>
    </source>
</evidence>
<feature type="compositionally biased region" description="Basic and acidic residues" evidence="1">
    <location>
        <begin position="52"/>
        <end position="78"/>
    </location>
</feature>